<dbReference type="EMBL" id="CP002772">
    <property type="protein sequence ID" value="AEG17517.1"/>
    <property type="molecule type" value="Genomic_DNA"/>
</dbReference>
<dbReference type="Pfam" id="PF18898">
    <property type="entry name" value="DUF5654"/>
    <property type="match status" value="1"/>
</dbReference>
<dbReference type="KEGG" id="mew:MSWAN_0478"/>
<dbReference type="STRING" id="868131.MSWAN_0478"/>
<protein>
    <submittedName>
        <fullName evidence="2">Uncharacterized protein</fullName>
    </submittedName>
</protein>
<dbReference type="RefSeq" id="WP_013825019.1">
    <property type="nucleotide sequence ID" value="NC_015574.1"/>
</dbReference>
<dbReference type="HOGENOM" id="CLU_183471_0_0_2"/>
<evidence type="ECO:0000313" key="2">
    <source>
        <dbReference type="EMBL" id="AEG17517.1"/>
    </source>
</evidence>
<reference evidence="2 3" key="1">
    <citation type="journal article" date="2014" name="Int. J. Syst. Evol. Microbiol.">
        <title>Methanobacterium paludis sp. nov. and a novel strain of Methanobacterium lacus isolated from northern peatlands.</title>
        <authorList>
            <person name="Cadillo-Quiroz H."/>
            <person name="Brauer S.L."/>
            <person name="Goodson N."/>
            <person name="Yavitt J.B."/>
            <person name="Zinder S.H."/>
        </authorList>
    </citation>
    <scope>NUCLEOTIDE SEQUENCE [LARGE SCALE GENOMIC DNA]</scope>
    <source>
        <strain evidence="3">DSM 25820 / JCM 18151 / SWAN1</strain>
    </source>
</reference>
<evidence type="ECO:0000313" key="3">
    <source>
        <dbReference type="Proteomes" id="UP000009231"/>
    </source>
</evidence>
<keyword evidence="3" id="KW-1185">Reference proteome</keyword>
<evidence type="ECO:0000256" key="1">
    <source>
        <dbReference type="SAM" id="Phobius"/>
    </source>
</evidence>
<organism evidence="2 3">
    <name type="scientific">Methanobacterium paludis (strain DSM 25820 / JCM 18151 / SWAN1)</name>
    <dbReference type="NCBI Taxonomy" id="868131"/>
    <lineage>
        <taxon>Archaea</taxon>
        <taxon>Methanobacteriati</taxon>
        <taxon>Methanobacteriota</taxon>
        <taxon>Methanomada group</taxon>
        <taxon>Methanobacteria</taxon>
        <taxon>Methanobacteriales</taxon>
        <taxon>Methanobacteriaceae</taxon>
        <taxon>Methanobacterium</taxon>
    </lineage>
</organism>
<keyword evidence="1" id="KW-0812">Transmembrane</keyword>
<accession>F6D4N2</accession>
<name>F6D4N2_METPW</name>
<dbReference type="InterPro" id="IPR043713">
    <property type="entry name" value="DUF5654"/>
</dbReference>
<gene>
    <name evidence="2" type="ordered locus">MSWAN_0478</name>
</gene>
<keyword evidence="1" id="KW-0472">Membrane</keyword>
<feature type="transmembrane region" description="Helical" evidence="1">
    <location>
        <begin position="51"/>
        <end position="70"/>
    </location>
</feature>
<dbReference type="eggNOG" id="arCOG07473">
    <property type="taxonomic scope" value="Archaea"/>
</dbReference>
<keyword evidence="1" id="KW-1133">Transmembrane helix</keyword>
<dbReference type="GeneID" id="10667965"/>
<sequence>MAKNNIRKEILQAMAGLLTAAFGLIAALAWNEAIKAFIAKYVPMGSELTGLFIYAILITIIAVLVTIFIGRTLGRYDMELPEE</sequence>
<dbReference type="Proteomes" id="UP000009231">
    <property type="component" value="Chromosome"/>
</dbReference>
<dbReference type="AlphaFoldDB" id="F6D4N2"/>
<proteinExistence type="predicted"/>
<feature type="transmembrane region" description="Helical" evidence="1">
    <location>
        <begin position="12"/>
        <end position="31"/>
    </location>
</feature>
<dbReference type="OrthoDB" id="117061at2157"/>